<comment type="caution">
    <text evidence="2">The sequence shown here is derived from an EMBL/GenBank/DDBJ whole genome shotgun (WGS) entry which is preliminary data.</text>
</comment>
<evidence type="ECO:0000313" key="3">
    <source>
        <dbReference type="Proteomes" id="UP000298061"/>
    </source>
</evidence>
<name>A0A4Y9ZJV8_9AGAM</name>
<protein>
    <submittedName>
        <fullName evidence="2">Uncharacterized protein</fullName>
    </submittedName>
</protein>
<sequence>MTAWDGIGKTANIVQLLQAGYSLVKKVVVTYTFHAGPGGQHVSPGGQNVSTDGQHVKPGTQPLSPGDCIATAKKWLREADGILDRLKNNDAEREEIDRLVLQYQTAKSLNYLKAIYEEYDDNYELLNVDYVAATRAEHYDGWETLHGQLLTLVKQIETFHLDLLRTTRLPAKARKQIRESKRTRACITPLSQISVADVQSATSIHSTTELTPALSRSTSSSIVATPLDVPHSPEFSTETPPSSSDGPLQTSRTEAIVAVAQESE</sequence>
<reference evidence="2 3" key="1">
    <citation type="submission" date="2019-02" db="EMBL/GenBank/DDBJ databases">
        <title>Genome sequencing of the rare red list fungi Hericium alpestre (H. flagellum).</title>
        <authorList>
            <person name="Buettner E."/>
            <person name="Kellner H."/>
        </authorList>
    </citation>
    <scope>NUCLEOTIDE SEQUENCE [LARGE SCALE GENOMIC DNA]</scope>
    <source>
        <strain evidence="2 3">DSM 108284</strain>
    </source>
</reference>
<gene>
    <name evidence="2" type="ORF">EWM64_g9138</name>
</gene>
<feature type="region of interest" description="Disordered" evidence="1">
    <location>
        <begin position="225"/>
        <end position="251"/>
    </location>
</feature>
<dbReference type="Proteomes" id="UP000298061">
    <property type="component" value="Unassembled WGS sequence"/>
</dbReference>
<evidence type="ECO:0000256" key="1">
    <source>
        <dbReference type="SAM" id="MobiDB-lite"/>
    </source>
</evidence>
<evidence type="ECO:0000313" key="2">
    <source>
        <dbReference type="EMBL" id="TFY74875.1"/>
    </source>
</evidence>
<dbReference type="EMBL" id="SFCI01001830">
    <property type="protein sequence ID" value="TFY74875.1"/>
    <property type="molecule type" value="Genomic_DNA"/>
</dbReference>
<organism evidence="2 3">
    <name type="scientific">Hericium alpestre</name>
    <dbReference type="NCBI Taxonomy" id="135208"/>
    <lineage>
        <taxon>Eukaryota</taxon>
        <taxon>Fungi</taxon>
        <taxon>Dikarya</taxon>
        <taxon>Basidiomycota</taxon>
        <taxon>Agaricomycotina</taxon>
        <taxon>Agaricomycetes</taxon>
        <taxon>Russulales</taxon>
        <taxon>Hericiaceae</taxon>
        <taxon>Hericium</taxon>
    </lineage>
</organism>
<feature type="region of interest" description="Disordered" evidence="1">
    <location>
        <begin position="40"/>
        <end position="63"/>
    </location>
</feature>
<dbReference type="AlphaFoldDB" id="A0A4Y9ZJV8"/>
<feature type="compositionally biased region" description="Low complexity" evidence="1">
    <location>
        <begin position="230"/>
        <end position="244"/>
    </location>
</feature>
<keyword evidence="3" id="KW-1185">Reference proteome</keyword>
<proteinExistence type="predicted"/>
<accession>A0A4Y9ZJV8</accession>